<dbReference type="AlphaFoldDB" id="A0A6B8W4X5"/>
<feature type="signal peptide" evidence="1">
    <location>
        <begin position="1"/>
        <end position="27"/>
    </location>
</feature>
<keyword evidence="1" id="KW-0732">Signal</keyword>
<dbReference type="KEGG" id="cok:COCCU_05205"/>
<feature type="chain" id="PRO_5025396569" description="Secreted protein" evidence="1">
    <location>
        <begin position="28"/>
        <end position="219"/>
    </location>
</feature>
<name>A0A6B8W4X5_9CORY</name>
<keyword evidence="3" id="KW-1185">Reference proteome</keyword>
<evidence type="ECO:0000313" key="2">
    <source>
        <dbReference type="EMBL" id="QGU06987.1"/>
    </source>
</evidence>
<organism evidence="2 3">
    <name type="scientific">Corynebacterium occultum</name>
    <dbReference type="NCBI Taxonomy" id="2675219"/>
    <lineage>
        <taxon>Bacteria</taxon>
        <taxon>Bacillati</taxon>
        <taxon>Actinomycetota</taxon>
        <taxon>Actinomycetes</taxon>
        <taxon>Mycobacteriales</taxon>
        <taxon>Corynebacteriaceae</taxon>
        <taxon>Corynebacterium</taxon>
    </lineage>
</organism>
<accession>A0A6B8W4X5</accession>
<reference evidence="2 3" key="1">
    <citation type="submission" date="2019-11" db="EMBL/GenBank/DDBJ databases">
        <title>Complete genome sequence of Corynebacterium kalinowskii 1959, a novel Corynebacterium species isolated from soil of a small paddock in Vilsendorf, Germany.</title>
        <authorList>
            <person name="Schaffert L."/>
            <person name="Ruwe M."/>
            <person name="Milse J."/>
            <person name="Hanuschka K."/>
            <person name="Ortseifen V."/>
            <person name="Droste J."/>
            <person name="Brandt D."/>
            <person name="Schlueter L."/>
            <person name="Kutter Y."/>
            <person name="Vinke S."/>
            <person name="Viehoefer P."/>
            <person name="Jacob L."/>
            <person name="Luebke N.-C."/>
            <person name="Schulte-Berndt E."/>
            <person name="Hain C."/>
            <person name="Linder M."/>
            <person name="Schmidt P."/>
            <person name="Wollenschlaeger L."/>
            <person name="Luttermann T."/>
            <person name="Thieme E."/>
            <person name="Hassa J."/>
            <person name="Haak M."/>
            <person name="Wittchen M."/>
            <person name="Mentz A."/>
            <person name="Persicke M."/>
            <person name="Busche T."/>
            <person name="Ruckert C."/>
        </authorList>
    </citation>
    <scope>NUCLEOTIDE SEQUENCE [LARGE SCALE GENOMIC DNA]</scope>
    <source>
        <strain evidence="2 3">2039</strain>
    </source>
</reference>
<gene>
    <name evidence="2" type="ORF">COCCU_05205</name>
</gene>
<protein>
    <recommendedName>
        <fullName evidence="4">Secreted protein</fullName>
    </recommendedName>
</protein>
<evidence type="ECO:0000313" key="3">
    <source>
        <dbReference type="Proteomes" id="UP000424462"/>
    </source>
</evidence>
<evidence type="ECO:0000256" key="1">
    <source>
        <dbReference type="SAM" id="SignalP"/>
    </source>
</evidence>
<evidence type="ECO:0008006" key="4">
    <source>
        <dbReference type="Google" id="ProtNLM"/>
    </source>
</evidence>
<proteinExistence type="predicted"/>
<sequence precursor="true">MRSIRRICTILGTATLLFMAGAGSASANPLSSLPLDDLGRPNAQVLQQARDFVSQPWMPRELRGPVLAAVEFFEGGGEGGPELPENAPPFTQFAWPSVAGDCIGGQSDAVGSAIAVPGPVEIPFPGAEAGQTAFVFTALGTAPATPEQGGMFVHWININTLQTGAVELGNNGINPDGPATLSGTADTGYGTILAMATGDVRTEDATCSFVPTGAIVEVR</sequence>
<dbReference type="EMBL" id="CP046455">
    <property type="protein sequence ID" value="QGU06987.1"/>
    <property type="molecule type" value="Genomic_DNA"/>
</dbReference>
<dbReference type="Proteomes" id="UP000424462">
    <property type="component" value="Chromosome"/>
</dbReference>